<dbReference type="AlphaFoldDB" id="A0A1A9ZRN3"/>
<organism evidence="2 3">
    <name type="scientific">Glossina pallidipes</name>
    <name type="common">Tsetse fly</name>
    <dbReference type="NCBI Taxonomy" id="7398"/>
    <lineage>
        <taxon>Eukaryota</taxon>
        <taxon>Metazoa</taxon>
        <taxon>Ecdysozoa</taxon>
        <taxon>Arthropoda</taxon>
        <taxon>Hexapoda</taxon>
        <taxon>Insecta</taxon>
        <taxon>Pterygota</taxon>
        <taxon>Neoptera</taxon>
        <taxon>Endopterygota</taxon>
        <taxon>Diptera</taxon>
        <taxon>Brachycera</taxon>
        <taxon>Muscomorpha</taxon>
        <taxon>Hippoboscoidea</taxon>
        <taxon>Glossinidae</taxon>
        <taxon>Glossina</taxon>
    </lineage>
</organism>
<evidence type="ECO:0000256" key="1">
    <source>
        <dbReference type="SAM" id="MobiDB-lite"/>
    </source>
</evidence>
<proteinExistence type="predicted"/>
<feature type="region of interest" description="Disordered" evidence="1">
    <location>
        <begin position="1"/>
        <end position="23"/>
    </location>
</feature>
<dbReference type="STRING" id="7398.A0A1A9ZRN3"/>
<accession>A0A1A9ZRN3</accession>
<dbReference type="Proteomes" id="UP000092445">
    <property type="component" value="Unassembled WGS sequence"/>
</dbReference>
<dbReference type="EnsemblMetazoa" id="GPAI022901-RA">
    <property type="protein sequence ID" value="GPAI022901-PA"/>
    <property type="gene ID" value="GPAI022901"/>
</dbReference>
<protein>
    <submittedName>
        <fullName evidence="2">DUF1758 domain-containing protein</fullName>
    </submittedName>
</protein>
<evidence type="ECO:0000313" key="2">
    <source>
        <dbReference type="EnsemblMetazoa" id="GPAI022901-PA"/>
    </source>
</evidence>
<reference evidence="3" key="1">
    <citation type="submission" date="2014-03" db="EMBL/GenBank/DDBJ databases">
        <authorList>
            <person name="Aksoy S."/>
            <person name="Warren W."/>
            <person name="Wilson R.K."/>
        </authorList>
    </citation>
    <scope>NUCLEOTIDE SEQUENCE [LARGE SCALE GENOMIC DNA]</scope>
    <source>
        <strain evidence="3">IAEA</strain>
    </source>
</reference>
<sequence length="193" mass="20818">MGSSRVHPIPPSSTTEPPGVNSNASNAVVTSAAADNSIPHKIYVLLATARVRIIAANGNSAILDSGSQVNLVSERLTRKLGASTSETSLRIDGIFNGQKRATRRVNVKLSSRDASFTTDLEASIFPSIIPRQPNHSLDVSEWKIPNINLANPYFNQPGKVDILLGAVYYFKLMQKGKIELSNDLSKFLNTSLG</sequence>
<dbReference type="VEuPathDB" id="VectorBase:GPAI022901"/>
<keyword evidence="3" id="KW-1185">Reference proteome</keyword>
<reference evidence="2" key="2">
    <citation type="submission" date="2020-05" db="UniProtKB">
        <authorList>
            <consortium name="EnsemblMetazoa"/>
        </authorList>
    </citation>
    <scope>IDENTIFICATION</scope>
    <source>
        <strain evidence="2">IAEA</strain>
    </source>
</reference>
<name>A0A1A9ZRN3_GLOPL</name>
<evidence type="ECO:0000313" key="3">
    <source>
        <dbReference type="Proteomes" id="UP000092445"/>
    </source>
</evidence>